<comment type="caution">
    <text evidence="4">The sequence shown here is derived from an EMBL/GenBank/DDBJ whole genome shotgun (WGS) entry which is preliminary data.</text>
</comment>
<evidence type="ECO:0000313" key="5">
    <source>
        <dbReference type="Proteomes" id="UP000317977"/>
    </source>
</evidence>
<dbReference type="PANTHER" id="PTHR37938:SF1">
    <property type="entry name" value="BLL0215 PROTEIN"/>
    <property type="match status" value="1"/>
</dbReference>
<dbReference type="InterPro" id="IPR005182">
    <property type="entry name" value="YdbS-like_PH"/>
</dbReference>
<proteinExistence type="predicted"/>
<feature type="transmembrane region" description="Helical" evidence="2">
    <location>
        <begin position="20"/>
        <end position="48"/>
    </location>
</feature>
<feature type="domain" description="YdbS-like PH" evidence="3">
    <location>
        <begin position="59"/>
        <end position="130"/>
    </location>
</feature>
<keyword evidence="2" id="KW-0812">Transmembrane</keyword>
<dbReference type="OrthoDB" id="8754159at2"/>
<feature type="region of interest" description="Disordered" evidence="1">
    <location>
        <begin position="139"/>
        <end position="159"/>
    </location>
</feature>
<sequence length="182" mass="20137">MSEENSIRTAQFNPKVCTYWLLSGAVAMIATIVGIPLLLLWFPIGLVVTKRYLDKMECVLTDKALKVKKGILVRVEKTIPLEKITDMGMVQGPIMRLFDLHTLTVETAGQSGQGSLVSLTGIVDAKQFREAVLNQRDTVSSRSSRPALEAVSQDPSDANSLLAEIRDSLLRIESTLQQKHDR</sequence>
<dbReference type="AlphaFoldDB" id="A0A5C6FAX7"/>
<keyword evidence="2" id="KW-0472">Membrane</keyword>
<evidence type="ECO:0000256" key="1">
    <source>
        <dbReference type="SAM" id="MobiDB-lite"/>
    </source>
</evidence>
<protein>
    <submittedName>
        <fullName evidence="4">Bacterial membrane flanked domain protein</fullName>
    </submittedName>
</protein>
<dbReference type="PANTHER" id="PTHR37938">
    <property type="entry name" value="BLL0215 PROTEIN"/>
    <property type="match status" value="1"/>
</dbReference>
<keyword evidence="5" id="KW-1185">Reference proteome</keyword>
<keyword evidence="2" id="KW-1133">Transmembrane helix</keyword>
<accession>A0A5C6FAX7</accession>
<dbReference type="RefSeq" id="WP_146532576.1">
    <property type="nucleotide sequence ID" value="NZ_SJPX01000001.1"/>
</dbReference>
<evidence type="ECO:0000313" key="4">
    <source>
        <dbReference type="EMBL" id="TWU57727.1"/>
    </source>
</evidence>
<dbReference type="Pfam" id="PF03703">
    <property type="entry name" value="bPH_2"/>
    <property type="match status" value="1"/>
</dbReference>
<evidence type="ECO:0000256" key="2">
    <source>
        <dbReference type="SAM" id="Phobius"/>
    </source>
</evidence>
<organism evidence="4 5">
    <name type="scientific">Rubripirellula reticaptiva</name>
    <dbReference type="NCBI Taxonomy" id="2528013"/>
    <lineage>
        <taxon>Bacteria</taxon>
        <taxon>Pseudomonadati</taxon>
        <taxon>Planctomycetota</taxon>
        <taxon>Planctomycetia</taxon>
        <taxon>Pirellulales</taxon>
        <taxon>Pirellulaceae</taxon>
        <taxon>Rubripirellula</taxon>
    </lineage>
</organism>
<name>A0A5C6FAX7_9BACT</name>
<dbReference type="Proteomes" id="UP000317977">
    <property type="component" value="Unassembled WGS sequence"/>
</dbReference>
<reference evidence="4 5" key="1">
    <citation type="submission" date="2019-02" db="EMBL/GenBank/DDBJ databases">
        <title>Deep-cultivation of Planctomycetes and their phenomic and genomic characterization uncovers novel biology.</title>
        <authorList>
            <person name="Wiegand S."/>
            <person name="Jogler M."/>
            <person name="Boedeker C."/>
            <person name="Pinto D."/>
            <person name="Vollmers J."/>
            <person name="Rivas-Marin E."/>
            <person name="Kohn T."/>
            <person name="Peeters S.H."/>
            <person name="Heuer A."/>
            <person name="Rast P."/>
            <person name="Oberbeckmann S."/>
            <person name="Bunk B."/>
            <person name="Jeske O."/>
            <person name="Meyerdierks A."/>
            <person name="Storesund J.E."/>
            <person name="Kallscheuer N."/>
            <person name="Luecker S."/>
            <person name="Lage O.M."/>
            <person name="Pohl T."/>
            <person name="Merkel B.J."/>
            <person name="Hornburger P."/>
            <person name="Mueller R.-W."/>
            <person name="Bruemmer F."/>
            <person name="Labrenz M."/>
            <person name="Spormann A.M."/>
            <person name="Op Den Camp H."/>
            <person name="Overmann J."/>
            <person name="Amann R."/>
            <person name="Jetten M.S.M."/>
            <person name="Mascher T."/>
            <person name="Medema M.H."/>
            <person name="Devos D.P."/>
            <person name="Kaster A.-K."/>
            <person name="Ovreas L."/>
            <person name="Rohde M."/>
            <person name="Galperin M.Y."/>
            <person name="Jogler C."/>
        </authorList>
    </citation>
    <scope>NUCLEOTIDE SEQUENCE [LARGE SCALE GENOMIC DNA]</scope>
    <source>
        <strain evidence="4 5">Poly59</strain>
    </source>
</reference>
<evidence type="ECO:0000259" key="3">
    <source>
        <dbReference type="Pfam" id="PF03703"/>
    </source>
</evidence>
<gene>
    <name evidence="4" type="ORF">Poly59_06350</name>
</gene>
<dbReference type="EMBL" id="SJPX01000001">
    <property type="protein sequence ID" value="TWU57727.1"/>
    <property type="molecule type" value="Genomic_DNA"/>
</dbReference>